<protein>
    <submittedName>
        <fullName evidence="1">Uncharacterized protein</fullName>
    </submittedName>
</protein>
<gene>
    <name evidence="1" type="ORF">Hena1_02510</name>
</gene>
<evidence type="ECO:0000313" key="2">
    <source>
        <dbReference type="Proteomes" id="UP000433183"/>
    </source>
</evidence>
<accession>A0A6B9J5Z9</accession>
<dbReference type="Proteomes" id="UP000433183">
    <property type="component" value="Segment"/>
</dbReference>
<dbReference type="EMBL" id="MN732867">
    <property type="protein sequence ID" value="QGZ16401.1"/>
    <property type="molecule type" value="Genomic_DNA"/>
</dbReference>
<name>A0A6B9J5Z9_9CAUD</name>
<evidence type="ECO:0000313" key="1">
    <source>
        <dbReference type="EMBL" id="QGZ16401.1"/>
    </source>
</evidence>
<reference evidence="1 2" key="1">
    <citation type="submission" date="2019-11" db="EMBL/GenBank/DDBJ databases">
        <title>Characterization of a new Erwinia amylovora bacteriophage.</title>
        <authorList>
            <person name="Valentovich L.N."/>
            <person name="Akhremchuk A.E."/>
            <person name="Besarab N.V."/>
            <person name="Lagonenko A.L."/>
        </authorList>
    </citation>
    <scope>NUCLEOTIDE SEQUENCE [LARGE SCALE GENOMIC DNA]</scope>
</reference>
<keyword evidence="2" id="KW-1185">Reference proteome</keyword>
<proteinExistence type="predicted"/>
<organism evidence="1 2">
    <name type="scientific">Erwinia phage Hena1</name>
    <dbReference type="NCBI Taxonomy" id="2678601"/>
    <lineage>
        <taxon>Viruses</taxon>
        <taxon>Duplodnaviria</taxon>
        <taxon>Heunggongvirae</taxon>
        <taxon>Uroviricota</taxon>
        <taxon>Caudoviricetes</taxon>
        <taxon>Vequintavirinae</taxon>
        <taxon>Henunavirus</taxon>
        <taxon>Henunavirus hena1</taxon>
    </lineage>
</organism>
<sequence length="112" mass="13046">MATAKRVNKWVNEIIVQEMTCNGWEDSCAELTWKDARATKKDYQENGVSARIVERRTLNPDYIVLMFNVVVINKKTKEKVIMNSSPLTFEEANTMLSKITPHTWRTRKLEIV</sequence>